<protein>
    <recommendedName>
        <fullName evidence="3">Gene transfer agent protein</fullName>
    </recommendedName>
</protein>
<name>A0A090MM26_AFIFE</name>
<dbReference type="InterPro" id="IPR053745">
    <property type="entry name" value="Viral_Tail_Comp_sf"/>
</dbReference>
<dbReference type="STRING" id="1035.BN961_01880"/>
<organism evidence="1 2">
    <name type="scientific">Afipia felis</name>
    <name type="common">Cat scratch disease bacillus</name>
    <dbReference type="NCBI Taxonomy" id="1035"/>
    <lineage>
        <taxon>Bacteria</taxon>
        <taxon>Pseudomonadati</taxon>
        <taxon>Pseudomonadota</taxon>
        <taxon>Alphaproteobacteria</taxon>
        <taxon>Hyphomicrobiales</taxon>
        <taxon>Nitrobacteraceae</taxon>
        <taxon>Afipia</taxon>
    </lineage>
</organism>
<dbReference type="InterPro" id="IPR021508">
    <property type="entry name" value="Gp17-like"/>
</dbReference>
<evidence type="ECO:0000313" key="2">
    <source>
        <dbReference type="Proteomes" id="UP000035762"/>
    </source>
</evidence>
<sequence>MTPSNVALRAAIHTALRGDSALAAVLGDNRIYDEAPRNAAFPYVTLGEARLMDSSGDGGETQEHQLTLHAWSRQGGHREAHMIAGALLQALDDAPLSLEDNRLVNLRFSLADIRRENDGKTYHALVRFRAVTEPAA</sequence>
<dbReference type="AlphaFoldDB" id="A0A090MM26"/>
<accession>A0A090MM26</accession>
<dbReference type="OrthoDB" id="7630456at2"/>
<dbReference type="Proteomes" id="UP000035762">
    <property type="component" value="Unassembled WGS sequence"/>
</dbReference>
<keyword evidence="2" id="KW-1185">Reference proteome</keyword>
<evidence type="ECO:0000313" key="1">
    <source>
        <dbReference type="EMBL" id="CEG08465.1"/>
    </source>
</evidence>
<comment type="caution">
    <text evidence="1">The sequence shown here is derived from an EMBL/GenBank/DDBJ whole genome shotgun (WGS) entry which is preliminary data.</text>
</comment>
<dbReference type="EMBL" id="CCAZ020000001">
    <property type="protein sequence ID" value="CEG08465.1"/>
    <property type="molecule type" value="Genomic_DNA"/>
</dbReference>
<dbReference type="Gene3D" id="3.30.2000.30">
    <property type="match status" value="1"/>
</dbReference>
<gene>
    <name evidence="1" type="ORF">BN961_01880</name>
</gene>
<dbReference type="RefSeq" id="WP_048756350.1">
    <property type="nucleotide sequence ID" value="NZ_CCAZ020000001.1"/>
</dbReference>
<dbReference type="Pfam" id="PF11367">
    <property type="entry name" value="Tail_completion_gp17"/>
    <property type="match status" value="1"/>
</dbReference>
<evidence type="ECO:0008006" key="3">
    <source>
        <dbReference type="Google" id="ProtNLM"/>
    </source>
</evidence>
<reference evidence="1 2" key="1">
    <citation type="journal article" date="2014" name="Genome Announc.">
        <title>Genome Sequence of Afipia felis Strain 76713, Isolated in Hospital Water Using an Amoeba Co-Culture Procedure.</title>
        <authorList>
            <person name="Benamar S."/>
            <person name="La Scola B."/>
            <person name="Croce O."/>
        </authorList>
    </citation>
    <scope>NUCLEOTIDE SEQUENCE [LARGE SCALE GENOMIC DNA]</scope>
    <source>
        <strain evidence="1 2">76713</strain>
    </source>
</reference>
<proteinExistence type="predicted"/>